<feature type="transmembrane region" description="Helical" evidence="5">
    <location>
        <begin position="381"/>
        <end position="412"/>
    </location>
</feature>
<comment type="caution">
    <text evidence="7">The sequence shown here is derived from an EMBL/GenBank/DDBJ whole genome shotgun (WGS) entry which is preliminary data.</text>
</comment>
<accession>A0A2H3LB06</accession>
<dbReference type="SUPFAM" id="SSF52091">
    <property type="entry name" value="SpoIIaa-like"/>
    <property type="match status" value="1"/>
</dbReference>
<dbReference type="Pfam" id="PF01740">
    <property type="entry name" value="STAS"/>
    <property type="match status" value="1"/>
</dbReference>
<sequence length="581" mass="62266">MQRLAQFPLVEQLRHEFAGYNGDTLRRDLLAGITVGAVSLPLALAFGVASGADAAAGLVTAILAGIIIGGLSGASFQISGPTGAMSAVLIVVAQRYGLGGLWVTALMAGIFILLLGLFRLGRYISFIPSPVIAGFTSGIALIIVIGQLDNVLGVTTPPAENAFERLLHYFTHPLMPDWRTILVTALVMAVMIIMPRLTRVIPGSLVGMVLVTILVAVVGWDIPVIGTIPQTILLDQRLTFGAIPWLELNDLLLPAVSIAALGAIESLLCGSVGATMSGRRFESNQELIAQGLGNLIIPFFGGVPATAAIARTSVAIKSGGVTRMTSIVHSLVLLLSVFVLAPLISRVPLAALAGVLLVTAWRMNEWESIHFFIHSGLKHAVIGFFVTMIATAALDLTQAIMIGISLSAIIYLRQSAISTTVTSEPIDPEKMQQQGFPITATCPSIHVYYLTGPLFFGSVNTILEAFKHANDYYSIIISMRGVPMVDVMGTQAISQIVEEHRARGGEIFFTALQPAVMELFQRTGLAEKIGMRYIYWSSADVIIELHERRMVAGCPHCHAHGERCIVLQQAQERLAFQAKVT</sequence>
<feature type="transmembrane region" description="Helical" evidence="5">
    <location>
        <begin position="209"/>
        <end position="232"/>
    </location>
</feature>
<keyword evidence="8" id="KW-1185">Reference proteome</keyword>
<feature type="transmembrane region" description="Helical" evidence="5">
    <location>
        <begin position="287"/>
        <end position="310"/>
    </location>
</feature>
<dbReference type="InterPro" id="IPR001902">
    <property type="entry name" value="SLC26A/SulP_fam"/>
</dbReference>
<gene>
    <name evidence="7" type="ORF">A9Q02_11560</name>
</gene>
<feature type="transmembrane region" description="Helical" evidence="5">
    <location>
        <begin position="96"/>
        <end position="118"/>
    </location>
</feature>
<feature type="transmembrane region" description="Helical" evidence="5">
    <location>
        <begin position="29"/>
        <end position="48"/>
    </location>
</feature>
<dbReference type="Gene3D" id="3.30.750.24">
    <property type="entry name" value="STAS domain"/>
    <property type="match status" value="1"/>
</dbReference>
<feature type="transmembrane region" description="Helical" evidence="5">
    <location>
        <begin position="130"/>
        <end position="148"/>
    </location>
</feature>
<dbReference type="PROSITE" id="PS50801">
    <property type="entry name" value="STAS"/>
    <property type="match status" value="1"/>
</dbReference>
<comment type="subcellular location">
    <subcellularLocation>
        <location evidence="1">Membrane</location>
        <topology evidence="1">Multi-pass membrane protein</topology>
    </subcellularLocation>
</comment>
<protein>
    <submittedName>
        <fullName evidence="7">Sulfate permease</fullName>
    </submittedName>
</protein>
<dbReference type="InterPro" id="IPR036513">
    <property type="entry name" value="STAS_dom_sf"/>
</dbReference>
<dbReference type="OrthoDB" id="9771198at2"/>
<feature type="transmembrane region" description="Helical" evidence="5">
    <location>
        <begin position="330"/>
        <end position="360"/>
    </location>
</feature>
<dbReference type="InterPro" id="IPR002645">
    <property type="entry name" value="STAS_dom"/>
</dbReference>
<reference evidence="7 8" key="1">
    <citation type="submission" date="2016-05" db="EMBL/GenBank/DDBJ databases">
        <authorList>
            <person name="Lavstsen T."/>
            <person name="Jespersen J.S."/>
        </authorList>
    </citation>
    <scope>NUCLEOTIDE SEQUENCE [LARGE SCALE GENOMIC DNA]</scope>
    <source>
        <strain evidence="7 8">B7-9</strain>
    </source>
</reference>
<proteinExistence type="predicted"/>
<evidence type="ECO:0000256" key="3">
    <source>
        <dbReference type="ARBA" id="ARBA00022989"/>
    </source>
</evidence>
<keyword evidence="4 5" id="KW-0472">Membrane</keyword>
<evidence type="ECO:0000313" key="7">
    <source>
        <dbReference type="EMBL" id="PDV99578.1"/>
    </source>
</evidence>
<evidence type="ECO:0000313" key="8">
    <source>
        <dbReference type="Proteomes" id="UP000220922"/>
    </source>
</evidence>
<evidence type="ECO:0000256" key="5">
    <source>
        <dbReference type="SAM" id="Phobius"/>
    </source>
</evidence>
<dbReference type="Proteomes" id="UP000220922">
    <property type="component" value="Unassembled WGS sequence"/>
</dbReference>
<feature type="transmembrane region" description="Helical" evidence="5">
    <location>
        <begin position="252"/>
        <end position="275"/>
    </location>
</feature>
<dbReference type="CDD" id="cd07042">
    <property type="entry name" value="STAS_SulP_like_sulfate_transporter"/>
    <property type="match status" value="1"/>
</dbReference>
<dbReference type="Pfam" id="PF00916">
    <property type="entry name" value="Sulfate_transp"/>
    <property type="match status" value="1"/>
</dbReference>
<organism evidence="7 8">
    <name type="scientific">Candidatus Chloroploca asiatica</name>
    <dbReference type="NCBI Taxonomy" id="1506545"/>
    <lineage>
        <taxon>Bacteria</taxon>
        <taxon>Bacillati</taxon>
        <taxon>Chloroflexota</taxon>
        <taxon>Chloroflexia</taxon>
        <taxon>Chloroflexales</taxon>
        <taxon>Chloroflexineae</taxon>
        <taxon>Oscillochloridaceae</taxon>
        <taxon>Candidatus Chloroploca</taxon>
    </lineage>
</organism>
<dbReference type="EMBL" id="LYXE01000066">
    <property type="protein sequence ID" value="PDV99578.1"/>
    <property type="molecule type" value="Genomic_DNA"/>
</dbReference>
<dbReference type="PANTHER" id="PTHR11814">
    <property type="entry name" value="SULFATE TRANSPORTER"/>
    <property type="match status" value="1"/>
</dbReference>
<dbReference type="GO" id="GO:0016020">
    <property type="term" value="C:membrane"/>
    <property type="evidence" value="ECO:0007669"/>
    <property type="project" value="UniProtKB-SubCell"/>
</dbReference>
<feature type="transmembrane region" description="Helical" evidence="5">
    <location>
        <begin position="178"/>
        <end position="197"/>
    </location>
</feature>
<dbReference type="AlphaFoldDB" id="A0A2H3LB06"/>
<evidence type="ECO:0000259" key="6">
    <source>
        <dbReference type="PROSITE" id="PS50801"/>
    </source>
</evidence>
<feature type="transmembrane region" description="Helical" evidence="5">
    <location>
        <begin position="55"/>
        <end position="76"/>
    </location>
</feature>
<evidence type="ECO:0000256" key="1">
    <source>
        <dbReference type="ARBA" id="ARBA00004141"/>
    </source>
</evidence>
<name>A0A2H3LB06_9CHLR</name>
<evidence type="ECO:0000256" key="2">
    <source>
        <dbReference type="ARBA" id="ARBA00022692"/>
    </source>
</evidence>
<feature type="domain" description="STAS" evidence="6">
    <location>
        <begin position="443"/>
        <end position="545"/>
    </location>
</feature>
<dbReference type="RefSeq" id="WP_097651742.1">
    <property type="nucleotide sequence ID" value="NZ_LYXE01000066.1"/>
</dbReference>
<keyword evidence="2 5" id="KW-0812">Transmembrane</keyword>
<keyword evidence="3 5" id="KW-1133">Transmembrane helix</keyword>
<dbReference type="InterPro" id="IPR011547">
    <property type="entry name" value="SLC26A/SulP_dom"/>
</dbReference>
<evidence type="ECO:0000256" key="4">
    <source>
        <dbReference type="ARBA" id="ARBA00023136"/>
    </source>
</evidence>
<dbReference type="GO" id="GO:0055085">
    <property type="term" value="P:transmembrane transport"/>
    <property type="evidence" value="ECO:0007669"/>
    <property type="project" value="InterPro"/>
</dbReference>